<dbReference type="InterPro" id="IPR003599">
    <property type="entry name" value="Ig_sub"/>
</dbReference>
<dbReference type="Proteomes" id="UP000654395">
    <property type="component" value="Unassembled WGS sequence"/>
</dbReference>
<proteinExistence type="predicted"/>
<feature type="non-terminal residue" evidence="2">
    <location>
        <position position="96"/>
    </location>
</feature>
<dbReference type="AlphaFoldDB" id="A0A852KYS7"/>
<evidence type="ECO:0000259" key="1">
    <source>
        <dbReference type="PROSITE" id="PS50835"/>
    </source>
</evidence>
<dbReference type="FunFam" id="2.60.40.10:FF:001170">
    <property type="entry name" value="Sema domain, immunoglobulin domain (Ig), short basic domain, secreted, (Semaphorin) 3F"/>
    <property type="match status" value="1"/>
</dbReference>
<dbReference type="SMART" id="SM00409">
    <property type="entry name" value="IG"/>
    <property type="match status" value="1"/>
</dbReference>
<sequence>IPPLPFSPGPITPKNVLVVAGTDLMLMCHLSSNLAEALWTFEGQALGAKHTLLVQEPWLSVLVVPAAGAQNSGTYRCFSEEQGVRSALDAYEVQVL</sequence>
<dbReference type="InterPro" id="IPR013783">
    <property type="entry name" value="Ig-like_fold"/>
</dbReference>
<evidence type="ECO:0000313" key="3">
    <source>
        <dbReference type="Proteomes" id="UP000654395"/>
    </source>
</evidence>
<dbReference type="PROSITE" id="PS50835">
    <property type="entry name" value="IG_LIKE"/>
    <property type="match status" value="1"/>
</dbReference>
<dbReference type="EMBL" id="WBNH01007905">
    <property type="protein sequence ID" value="NXX82144.1"/>
    <property type="molecule type" value="Genomic_DNA"/>
</dbReference>
<dbReference type="OrthoDB" id="9934005at2759"/>
<dbReference type="InterPro" id="IPR036179">
    <property type="entry name" value="Ig-like_dom_sf"/>
</dbReference>
<evidence type="ECO:0000313" key="2">
    <source>
        <dbReference type="EMBL" id="NXX82144.1"/>
    </source>
</evidence>
<dbReference type="SUPFAM" id="SSF48726">
    <property type="entry name" value="Immunoglobulin"/>
    <property type="match status" value="1"/>
</dbReference>
<reference evidence="2" key="1">
    <citation type="submission" date="2020-02" db="EMBL/GenBank/DDBJ databases">
        <title>Bird 10,000 Genomes (B10K) Project - Family phase.</title>
        <authorList>
            <person name="Zhang G."/>
        </authorList>
    </citation>
    <scope>NUCLEOTIDE SEQUENCE</scope>
    <source>
        <strain evidence="2">B10K-DU-030-59</strain>
    </source>
</reference>
<name>A0A852KYS7_UROIN</name>
<gene>
    <name evidence="2" type="primary">Sema4c_1</name>
    <name evidence="2" type="ORF">UROIND_R15455</name>
</gene>
<feature type="non-terminal residue" evidence="2">
    <location>
        <position position="1"/>
    </location>
</feature>
<dbReference type="InterPro" id="IPR007110">
    <property type="entry name" value="Ig-like_dom"/>
</dbReference>
<comment type="caution">
    <text evidence="2">The sequence shown here is derived from an EMBL/GenBank/DDBJ whole genome shotgun (WGS) entry which is preliminary data.</text>
</comment>
<protein>
    <submittedName>
        <fullName evidence="2">SEM4C protein</fullName>
    </submittedName>
</protein>
<feature type="domain" description="Ig-like" evidence="1">
    <location>
        <begin position="2"/>
        <end position="94"/>
    </location>
</feature>
<accession>A0A852KYS7</accession>
<keyword evidence="3" id="KW-1185">Reference proteome</keyword>
<organism evidence="2 3">
    <name type="scientific">Urocolius indicus</name>
    <name type="common">Red-faced mousebird</name>
    <name type="synonym">Colius indicus</name>
    <dbReference type="NCBI Taxonomy" id="458196"/>
    <lineage>
        <taxon>Eukaryota</taxon>
        <taxon>Metazoa</taxon>
        <taxon>Chordata</taxon>
        <taxon>Craniata</taxon>
        <taxon>Vertebrata</taxon>
        <taxon>Euteleostomi</taxon>
        <taxon>Archelosauria</taxon>
        <taxon>Archosauria</taxon>
        <taxon>Dinosauria</taxon>
        <taxon>Saurischia</taxon>
        <taxon>Theropoda</taxon>
        <taxon>Coelurosauria</taxon>
        <taxon>Aves</taxon>
        <taxon>Neognathae</taxon>
        <taxon>Neoaves</taxon>
        <taxon>Telluraves</taxon>
        <taxon>Coraciimorphae</taxon>
        <taxon>Coliiformes</taxon>
        <taxon>Coliidae</taxon>
        <taxon>Urocolius</taxon>
    </lineage>
</organism>
<dbReference type="Gene3D" id="2.60.40.10">
    <property type="entry name" value="Immunoglobulins"/>
    <property type="match status" value="1"/>
</dbReference>